<reference evidence="3" key="1">
    <citation type="journal article" date="2019" name="Int. J. Syst. Evol. Microbiol.">
        <title>The Global Catalogue of Microorganisms (GCM) 10K type strain sequencing project: providing services to taxonomists for standard genome sequencing and annotation.</title>
        <authorList>
            <consortium name="The Broad Institute Genomics Platform"/>
            <consortium name="The Broad Institute Genome Sequencing Center for Infectious Disease"/>
            <person name="Wu L."/>
            <person name="Ma J."/>
        </authorList>
    </citation>
    <scope>NUCLEOTIDE SEQUENCE [LARGE SCALE GENOMIC DNA]</scope>
    <source>
        <strain evidence="3">CGMCC 4.7093</strain>
    </source>
</reference>
<gene>
    <name evidence="2" type="ORF">ACFPBZ_13495</name>
</gene>
<dbReference type="Gene3D" id="3.40.50.1820">
    <property type="entry name" value="alpha/beta hydrolase"/>
    <property type="match status" value="1"/>
</dbReference>
<sequence length="308" mass="32986">MRRTVLVAVVLALVATVVLTTRRTAPVGHFTSLEGHDRFDVAYRAAMTRMPVPDATLDVRTDHGVVRMYRFDGPPGTPLVLIPGRASASPVWADNVPSLRALRTVYAMDLLGEPGRSVQSRPIVDDADQAAWLDQALAALPTPTVHVLGLSIGGWTAANLAVRRPERLASLTLIEPAQTFAPIPLGTVVRSVPASVRWLPRSWRDAFGSYTANGAPVEHEPVADMIEAGMQTYALALPQPTLLEPRLPVPTLVILAGRSVMHDSAAAAENARRLNPTARVLTYPDASHAISGEHPERIAGDVAAVLTT</sequence>
<accession>A0ABV9YPD7</accession>
<protein>
    <submittedName>
        <fullName evidence="2">Alpha/beta fold hydrolase</fullName>
    </submittedName>
</protein>
<dbReference type="Pfam" id="PF12697">
    <property type="entry name" value="Abhydrolase_6"/>
    <property type="match status" value="1"/>
</dbReference>
<dbReference type="SUPFAM" id="SSF53474">
    <property type="entry name" value="alpha/beta-Hydrolases"/>
    <property type="match status" value="1"/>
</dbReference>
<comment type="caution">
    <text evidence="2">The sequence shown here is derived from an EMBL/GenBank/DDBJ whole genome shotgun (WGS) entry which is preliminary data.</text>
</comment>
<evidence type="ECO:0000313" key="3">
    <source>
        <dbReference type="Proteomes" id="UP001595947"/>
    </source>
</evidence>
<dbReference type="RefSeq" id="WP_378036575.1">
    <property type="nucleotide sequence ID" value="NZ_JBHSIV010000012.1"/>
</dbReference>
<evidence type="ECO:0000259" key="1">
    <source>
        <dbReference type="Pfam" id="PF12697"/>
    </source>
</evidence>
<proteinExistence type="predicted"/>
<dbReference type="PANTHER" id="PTHR43798:SF5">
    <property type="entry name" value="MONOACYLGLYCEROL LIPASE ABHD6"/>
    <property type="match status" value="1"/>
</dbReference>
<dbReference type="InterPro" id="IPR029058">
    <property type="entry name" value="AB_hydrolase_fold"/>
</dbReference>
<organism evidence="2 3">
    <name type="scientific">Actinomycetospora atypica</name>
    <dbReference type="NCBI Taxonomy" id="1290095"/>
    <lineage>
        <taxon>Bacteria</taxon>
        <taxon>Bacillati</taxon>
        <taxon>Actinomycetota</taxon>
        <taxon>Actinomycetes</taxon>
        <taxon>Pseudonocardiales</taxon>
        <taxon>Pseudonocardiaceae</taxon>
        <taxon>Actinomycetospora</taxon>
    </lineage>
</organism>
<keyword evidence="2" id="KW-0378">Hydrolase</keyword>
<feature type="domain" description="AB hydrolase-1" evidence="1">
    <location>
        <begin position="79"/>
        <end position="299"/>
    </location>
</feature>
<dbReference type="Proteomes" id="UP001595947">
    <property type="component" value="Unassembled WGS sequence"/>
</dbReference>
<dbReference type="GO" id="GO:0016787">
    <property type="term" value="F:hydrolase activity"/>
    <property type="evidence" value="ECO:0007669"/>
    <property type="project" value="UniProtKB-KW"/>
</dbReference>
<dbReference type="InterPro" id="IPR000073">
    <property type="entry name" value="AB_hydrolase_1"/>
</dbReference>
<dbReference type="EMBL" id="JBHSIV010000012">
    <property type="protein sequence ID" value="MFC5063228.1"/>
    <property type="molecule type" value="Genomic_DNA"/>
</dbReference>
<dbReference type="InterPro" id="IPR050266">
    <property type="entry name" value="AB_hydrolase_sf"/>
</dbReference>
<evidence type="ECO:0000313" key="2">
    <source>
        <dbReference type="EMBL" id="MFC5063228.1"/>
    </source>
</evidence>
<keyword evidence="3" id="KW-1185">Reference proteome</keyword>
<dbReference type="PANTHER" id="PTHR43798">
    <property type="entry name" value="MONOACYLGLYCEROL LIPASE"/>
    <property type="match status" value="1"/>
</dbReference>
<name>A0ABV9YPD7_9PSEU</name>